<dbReference type="Proteomes" id="UP000038040">
    <property type="component" value="Unplaced"/>
</dbReference>
<evidence type="ECO:0000313" key="3">
    <source>
        <dbReference type="Proteomes" id="UP000274756"/>
    </source>
</evidence>
<dbReference type="EMBL" id="UYYG01001161">
    <property type="protein sequence ID" value="VDN57543.1"/>
    <property type="molecule type" value="Genomic_DNA"/>
</dbReference>
<accession>A0A0N4U8X3</accession>
<evidence type="ECO:0000313" key="1">
    <source>
        <dbReference type="EMBL" id="VDN57543.1"/>
    </source>
</evidence>
<keyword evidence="3" id="KW-1185">Reference proteome</keyword>
<protein>
    <submittedName>
        <fullName evidence="4">Acetyltransferase</fullName>
    </submittedName>
</protein>
<evidence type="ECO:0000313" key="4">
    <source>
        <dbReference type="WBParaSite" id="DME_0000351101-mRNA-1"/>
    </source>
</evidence>
<reference evidence="1 3" key="2">
    <citation type="submission" date="2018-11" db="EMBL/GenBank/DDBJ databases">
        <authorList>
            <consortium name="Pathogen Informatics"/>
        </authorList>
    </citation>
    <scope>NUCLEOTIDE SEQUENCE [LARGE SCALE GENOMIC DNA]</scope>
</reference>
<gene>
    <name evidence="1" type="ORF">DME_LOCUS7516</name>
</gene>
<evidence type="ECO:0000313" key="2">
    <source>
        <dbReference type="Proteomes" id="UP000038040"/>
    </source>
</evidence>
<dbReference type="Proteomes" id="UP000274756">
    <property type="component" value="Unassembled WGS sequence"/>
</dbReference>
<proteinExistence type="predicted"/>
<dbReference type="AlphaFoldDB" id="A0A0N4U8X3"/>
<dbReference type="WBParaSite" id="DME_0000351101-mRNA-1">
    <property type="protein sequence ID" value="DME_0000351101-mRNA-1"/>
    <property type="gene ID" value="DME_0000351101"/>
</dbReference>
<organism evidence="2 4">
    <name type="scientific">Dracunculus medinensis</name>
    <name type="common">Guinea worm</name>
    <dbReference type="NCBI Taxonomy" id="318479"/>
    <lineage>
        <taxon>Eukaryota</taxon>
        <taxon>Metazoa</taxon>
        <taxon>Ecdysozoa</taxon>
        <taxon>Nematoda</taxon>
        <taxon>Chromadorea</taxon>
        <taxon>Rhabditida</taxon>
        <taxon>Spirurina</taxon>
        <taxon>Dracunculoidea</taxon>
        <taxon>Dracunculidae</taxon>
        <taxon>Dracunculus</taxon>
    </lineage>
</organism>
<reference evidence="4" key="1">
    <citation type="submission" date="2017-02" db="UniProtKB">
        <authorList>
            <consortium name="WormBaseParasite"/>
        </authorList>
    </citation>
    <scope>IDENTIFICATION</scope>
</reference>
<name>A0A0N4U8X3_DRAME</name>
<sequence>MAKSAQITLSDRIFNTNGNRAEVDTLSEIYPMSFLEAAWQTHGMRGWSKADMFNYFPLYFPGSSHSHWLAI</sequence>